<dbReference type="SUPFAM" id="SSF47336">
    <property type="entry name" value="ACP-like"/>
    <property type="match status" value="1"/>
</dbReference>
<keyword evidence="2" id="KW-0597">Phosphoprotein</keyword>
<feature type="non-terminal residue" evidence="6">
    <location>
        <position position="276"/>
    </location>
</feature>
<keyword evidence="3" id="KW-0808">Transferase</keyword>
<dbReference type="InterPro" id="IPR006162">
    <property type="entry name" value="Ppantetheine_attach_site"/>
</dbReference>
<sequence>MLGQINFLYLTTALLRSNRRERGLGGSAMSFGAISGVGYVERRSGDIDPSQKTSNLSYAPVSEWDYHQFFPEAVLASPPDSGRNFEIPVFAYYRRVKTDASAEQSDKRQVSVRAQLKEQTTEKGVQKVLLDRFTSGICTMLHISEDESRVTPEIGLTELGIDSLIAVESRSWFQSELDLDMPVLKILSGASIEKMVEDAFEGLSPDSTPKGKREAKVVEVNVEQGKVVPGEESYQSEIQVSSADVSDNSNSDGEDGARFSSRRLFRSSRYGYKLNF</sequence>
<dbReference type="PANTHER" id="PTHR43775:SF20">
    <property type="entry name" value="HYBRID PKS-NRPS SYNTHETASE APDA"/>
    <property type="match status" value="1"/>
</dbReference>
<dbReference type="PROSITE" id="PS00012">
    <property type="entry name" value="PHOSPHOPANTETHEINE"/>
    <property type="match status" value="1"/>
</dbReference>
<evidence type="ECO:0000256" key="2">
    <source>
        <dbReference type="ARBA" id="ARBA00022553"/>
    </source>
</evidence>
<dbReference type="GO" id="GO:0004312">
    <property type="term" value="F:fatty acid synthase activity"/>
    <property type="evidence" value="ECO:0007669"/>
    <property type="project" value="TreeGrafter"/>
</dbReference>
<feature type="compositionally biased region" description="Low complexity" evidence="4">
    <location>
        <begin position="240"/>
        <end position="251"/>
    </location>
</feature>
<gene>
    <name evidence="6" type="ORF">KCU98_g2565</name>
</gene>
<dbReference type="GO" id="GO:0031177">
    <property type="term" value="F:phosphopantetheine binding"/>
    <property type="evidence" value="ECO:0007669"/>
    <property type="project" value="InterPro"/>
</dbReference>
<accession>A0A9P8G1E6</accession>
<dbReference type="Gene3D" id="1.10.1200.10">
    <property type="entry name" value="ACP-like"/>
    <property type="match status" value="1"/>
</dbReference>
<dbReference type="InterPro" id="IPR020806">
    <property type="entry name" value="PKS_PP-bd"/>
</dbReference>
<evidence type="ECO:0000313" key="6">
    <source>
        <dbReference type="EMBL" id="KAG9988486.1"/>
    </source>
</evidence>
<evidence type="ECO:0000256" key="4">
    <source>
        <dbReference type="SAM" id="MobiDB-lite"/>
    </source>
</evidence>
<comment type="caution">
    <text evidence="6">The sequence shown here is derived from an EMBL/GenBank/DDBJ whole genome shotgun (WGS) entry which is preliminary data.</text>
</comment>
<name>A0A9P8G1E6_AURME</name>
<dbReference type="GO" id="GO:0006633">
    <property type="term" value="P:fatty acid biosynthetic process"/>
    <property type="evidence" value="ECO:0007669"/>
    <property type="project" value="TreeGrafter"/>
</dbReference>
<proteinExistence type="predicted"/>
<dbReference type="PANTHER" id="PTHR43775">
    <property type="entry name" value="FATTY ACID SYNTHASE"/>
    <property type="match status" value="1"/>
</dbReference>
<dbReference type="InterPro" id="IPR036736">
    <property type="entry name" value="ACP-like_sf"/>
</dbReference>
<dbReference type="EMBL" id="JAHFXS010000146">
    <property type="protein sequence ID" value="KAG9988486.1"/>
    <property type="molecule type" value="Genomic_DNA"/>
</dbReference>
<dbReference type="Proteomes" id="UP000729357">
    <property type="component" value="Unassembled WGS sequence"/>
</dbReference>
<dbReference type="AlphaFoldDB" id="A0A9P8G1E6"/>
<reference evidence="6" key="2">
    <citation type="submission" date="2021-08" db="EMBL/GenBank/DDBJ databases">
        <authorList>
            <person name="Gostincar C."/>
            <person name="Sun X."/>
            <person name="Song Z."/>
            <person name="Gunde-Cimerman N."/>
        </authorList>
    </citation>
    <scope>NUCLEOTIDE SEQUENCE</scope>
    <source>
        <strain evidence="6">EXF-9298</strain>
    </source>
</reference>
<dbReference type="InterPro" id="IPR050091">
    <property type="entry name" value="PKS_NRPS_Biosynth_Enz"/>
</dbReference>
<feature type="region of interest" description="Disordered" evidence="4">
    <location>
        <begin position="230"/>
        <end position="258"/>
    </location>
</feature>
<dbReference type="InterPro" id="IPR009081">
    <property type="entry name" value="PP-bd_ACP"/>
</dbReference>
<dbReference type="Pfam" id="PF00550">
    <property type="entry name" value="PP-binding"/>
    <property type="match status" value="1"/>
</dbReference>
<evidence type="ECO:0000256" key="3">
    <source>
        <dbReference type="ARBA" id="ARBA00022679"/>
    </source>
</evidence>
<evidence type="ECO:0000259" key="5">
    <source>
        <dbReference type="PROSITE" id="PS50075"/>
    </source>
</evidence>
<keyword evidence="7" id="KW-1185">Reference proteome</keyword>
<dbReference type="PROSITE" id="PS50075">
    <property type="entry name" value="CARRIER"/>
    <property type="match status" value="1"/>
</dbReference>
<dbReference type="SMART" id="SM00823">
    <property type="entry name" value="PKS_PP"/>
    <property type="match status" value="1"/>
</dbReference>
<protein>
    <recommendedName>
        <fullName evidence="5">Carrier domain-containing protein</fullName>
    </recommendedName>
</protein>
<keyword evidence="1" id="KW-0596">Phosphopantetheine</keyword>
<dbReference type="GO" id="GO:0044550">
    <property type="term" value="P:secondary metabolite biosynthetic process"/>
    <property type="evidence" value="ECO:0007669"/>
    <property type="project" value="TreeGrafter"/>
</dbReference>
<evidence type="ECO:0000256" key="1">
    <source>
        <dbReference type="ARBA" id="ARBA00022450"/>
    </source>
</evidence>
<evidence type="ECO:0000313" key="7">
    <source>
        <dbReference type="Proteomes" id="UP000729357"/>
    </source>
</evidence>
<feature type="domain" description="Carrier" evidence="5">
    <location>
        <begin position="127"/>
        <end position="203"/>
    </location>
</feature>
<organism evidence="6 7">
    <name type="scientific">Aureobasidium melanogenum</name>
    <name type="common">Aureobasidium pullulans var. melanogenum</name>
    <dbReference type="NCBI Taxonomy" id="46634"/>
    <lineage>
        <taxon>Eukaryota</taxon>
        <taxon>Fungi</taxon>
        <taxon>Dikarya</taxon>
        <taxon>Ascomycota</taxon>
        <taxon>Pezizomycotina</taxon>
        <taxon>Dothideomycetes</taxon>
        <taxon>Dothideomycetidae</taxon>
        <taxon>Dothideales</taxon>
        <taxon>Saccotheciaceae</taxon>
        <taxon>Aureobasidium</taxon>
    </lineage>
</organism>
<reference evidence="6" key="1">
    <citation type="journal article" date="2021" name="J Fungi (Basel)">
        <title>Virulence traits and population genomics of the black yeast Aureobasidium melanogenum.</title>
        <authorList>
            <person name="Cernosa A."/>
            <person name="Sun X."/>
            <person name="Gostincar C."/>
            <person name="Fang C."/>
            <person name="Gunde-Cimerman N."/>
            <person name="Song Z."/>
        </authorList>
    </citation>
    <scope>NUCLEOTIDE SEQUENCE</scope>
    <source>
        <strain evidence="6">EXF-9298</strain>
    </source>
</reference>